<accession>A0A4V2ES76</accession>
<evidence type="ECO:0000256" key="6">
    <source>
        <dbReference type="ARBA" id="ARBA00023002"/>
    </source>
</evidence>
<keyword evidence="7" id="KW-0503">Monooxygenase</keyword>
<protein>
    <submittedName>
        <fullName evidence="8">Cation diffusion facilitator CzcD-associated flavoprotein CzcO</fullName>
    </submittedName>
</protein>
<dbReference type="GO" id="GO:0050660">
    <property type="term" value="F:flavin adenine dinucleotide binding"/>
    <property type="evidence" value="ECO:0007669"/>
    <property type="project" value="InterPro"/>
</dbReference>
<dbReference type="Pfam" id="PF00743">
    <property type="entry name" value="FMO-like"/>
    <property type="match status" value="1"/>
</dbReference>
<dbReference type="OrthoDB" id="5168853at2"/>
<keyword evidence="9" id="KW-1185">Reference proteome</keyword>
<keyword evidence="3" id="KW-0285">Flavoprotein</keyword>
<dbReference type="SUPFAM" id="SSF51905">
    <property type="entry name" value="FAD/NAD(P)-binding domain"/>
    <property type="match status" value="1"/>
</dbReference>
<dbReference type="RefSeq" id="WP_130346072.1">
    <property type="nucleotide sequence ID" value="NZ_SGWQ01000007.1"/>
</dbReference>
<dbReference type="FunFam" id="3.50.50.60:FF:000228">
    <property type="entry name" value="FAD-containing monooxygenase EthA"/>
    <property type="match status" value="1"/>
</dbReference>
<name>A0A4V2ES76_9PSEU</name>
<dbReference type="PANTHER" id="PTHR43872:SF1">
    <property type="entry name" value="MONOOXYGENASE, PUTATIVE (AFU_ORTHOLOGUE AFUA_8G02570)-RELATED"/>
    <property type="match status" value="1"/>
</dbReference>
<sequence>MDTDVDVLIVGAGLSGVGAACHLRKSLPHKTFAILEARDAIGGTWDLFRYPGVRSDSDMFTLGYRFKPWQDGKSIAEGPAILSYVRETAREYGVDSAIRFNHKVIAAEWSGEKARWTVRVERTDTGETVELTCSFLFSCGGYYRYDQGYTPEFAGIDDFTGQIVHPQHWPEDLDYTGKRVVIIGSGATAVTLVPAMATDAEHVTMLQRSPSYITALPGRDPIAAALGKVLPDKAVYAITRWKNVLAQVGLYQLSRRRPGLVKALLRKGAERLLPRGYDIDRHFTPSYDPWDQRLCLVPDGDLFKAIRHGDVSVVTDTIDTFTPSGIRLASGRELDADVIVTATGLNLLAFGGIDLTVDGRAVKLPETLAYKGMMLSGVPNFGYVVGYTNASWTLRADLVCEYFCQLLAHMDAAGAEVCVADREPGMAELPLLDLASGYVRRSMDEFPKQGERVPWRVRQNYLRDVFAMRRGPVDDGTVRFRRAYSSDFSSINSASSRS</sequence>
<dbReference type="InterPro" id="IPR020946">
    <property type="entry name" value="Flavin_mOase-like"/>
</dbReference>
<dbReference type="GO" id="GO:0050661">
    <property type="term" value="F:NADP binding"/>
    <property type="evidence" value="ECO:0007669"/>
    <property type="project" value="InterPro"/>
</dbReference>
<dbReference type="GO" id="GO:0004499">
    <property type="term" value="F:N,N-dimethylaniline monooxygenase activity"/>
    <property type="evidence" value="ECO:0007669"/>
    <property type="project" value="InterPro"/>
</dbReference>
<evidence type="ECO:0000256" key="1">
    <source>
        <dbReference type="ARBA" id="ARBA00001974"/>
    </source>
</evidence>
<comment type="cofactor">
    <cofactor evidence="1">
        <name>FAD</name>
        <dbReference type="ChEBI" id="CHEBI:57692"/>
    </cofactor>
</comment>
<organism evidence="8 9">
    <name type="scientific">Herbihabitans rhizosphaerae</name>
    <dbReference type="NCBI Taxonomy" id="1872711"/>
    <lineage>
        <taxon>Bacteria</taxon>
        <taxon>Bacillati</taxon>
        <taxon>Actinomycetota</taxon>
        <taxon>Actinomycetes</taxon>
        <taxon>Pseudonocardiales</taxon>
        <taxon>Pseudonocardiaceae</taxon>
        <taxon>Herbihabitans</taxon>
    </lineage>
</organism>
<dbReference type="Proteomes" id="UP000294257">
    <property type="component" value="Unassembled WGS sequence"/>
</dbReference>
<keyword evidence="4" id="KW-0274">FAD</keyword>
<dbReference type="PANTHER" id="PTHR43872">
    <property type="entry name" value="MONOOXYGENASE, PUTATIVE (AFU_ORTHOLOGUE AFUA_8G02570)-RELATED"/>
    <property type="match status" value="1"/>
</dbReference>
<keyword evidence="5" id="KW-0521">NADP</keyword>
<dbReference type="InterPro" id="IPR051820">
    <property type="entry name" value="FAD-binding_MO"/>
</dbReference>
<keyword evidence="6" id="KW-0560">Oxidoreductase</keyword>
<proteinExistence type="inferred from homology"/>
<reference evidence="8 9" key="1">
    <citation type="submission" date="2019-02" db="EMBL/GenBank/DDBJ databases">
        <title>Genomic Encyclopedia of Type Strains, Phase IV (KMG-IV): sequencing the most valuable type-strain genomes for metagenomic binning, comparative biology and taxonomic classification.</title>
        <authorList>
            <person name="Goeker M."/>
        </authorList>
    </citation>
    <scope>NUCLEOTIDE SEQUENCE [LARGE SCALE GENOMIC DNA]</scope>
    <source>
        <strain evidence="8 9">DSM 101727</strain>
    </source>
</reference>
<comment type="similarity">
    <text evidence="2">Belongs to the FAD-binding monooxygenase family.</text>
</comment>
<dbReference type="Gene3D" id="3.50.50.60">
    <property type="entry name" value="FAD/NAD(P)-binding domain"/>
    <property type="match status" value="1"/>
</dbReference>
<evidence type="ECO:0000256" key="5">
    <source>
        <dbReference type="ARBA" id="ARBA00022857"/>
    </source>
</evidence>
<evidence type="ECO:0000256" key="7">
    <source>
        <dbReference type="ARBA" id="ARBA00023033"/>
    </source>
</evidence>
<evidence type="ECO:0000256" key="3">
    <source>
        <dbReference type="ARBA" id="ARBA00022630"/>
    </source>
</evidence>
<dbReference type="AlphaFoldDB" id="A0A4V2ES76"/>
<dbReference type="InterPro" id="IPR036188">
    <property type="entry name" value="FAD/NAD-bd_sf"/>
</dbReference>
<evidence type="ECO:0000256" key="4">
    <source>
        <dbReference type="ARBA" id="ARBA00022827"/>
    </source>
</evidence>
<evidence type="ECO:0000313" key="9">
    <source>
        <dbReference type="Proteomes" id="UP000294257"/>
    </source>
</evidence>
<dbReference type="Pfam" id="PF13450">
    <property type="entry name" value="NAD_binding_8"/>
    <property type="match status" value="1"/>
</dbReference>
<gene>
    <name evidence="8" type="ORF">EV193_107284</name>
</gene>
<evidence type="ECO:0000313" key="8">
    <source>
        <dbReference type="EMBL" id="RZS36603.1"/>
    </source>
</evidence>
<evidence type="ECO:0000256" key="2">
    <source>
        <dbReference type="ARBA" id="ARBA00010139"/>
    </source>
</evidence>
<comment type="caution">
    <text evidence="8">The sequence shown here is derived from an EMBL/GenBank/DDBJ whole genome shotgun (WGS) entry which is preliminary data.</text>
</comment>
<dbReference type="EMBL" id="SGWQ01000007">
    <property type="protein sequence ID" value="RZS36603.1"/>
    <property type="molecule type" value="Genomic_DNA"/>
</dbReference>